<dbReference type="Gramene" id="evm.model.03.1015">
    <property type="protein sequence ID" value="cds.evm.model.03.1015"/>
    <property type="gene ID" value="evm.TU.03.1015"/>
</dbReference>
<dbReference type="EnsemblPlants" id="evm.model.03.1015">
    <property type="protein sequence ID" value="cds.evm.model.03.1015"/>
    <property type="gene ID" value="evm.TU.03.1015"/>
</dbReference>
<name>A0A803P3M5_CANSA</name>
<dbReference type="Proteomes" id="UP000596661">
    <property type="component" value="Chromosome 3"/>
</dbReference>
<evidence type="ECO:0000256" key="1">
    <source>
        <dbReference type="SAM" id="MobiDB-lite"/>
    </source>
</evidence>
<reference evidence="2" key="2">
    <citation type="submission" date="2021-03" db="UniProtKB">
        <authorList>
            <consortium name="EnsemblPlants"/>
        </authorList>
    </citation>
    <scope>IDENTIFICATION</scope>
</reference>
<proteinExistence type="predicted"/>
<dbReference type="EMBL" id="UZAU01000280">
    <property type="status" value="NOT_ANNOTATED_CDS"/>
    <property type="molecule type" value="Genomic_DNA"/>
</dbReference>
<feature type="compositionally biased region" description="Polar residues" evidence="1">
    <location>
        <begin position="8"/>
        <end position="24"/>
    </location>
</feature>
<accession>A0A803P3M5</accession>
<evidence type="ECO:0000313" key="3">
    <source>
        <dbReference type="Proteomes" id="UP000596661"/>
    </source>
</evidence>
<evidence type="ECO:0000313" key="2">
    <source>
        <dbReference type="EnsemblPlants" id="cds.evm.model.03.1015"/>
    </source>
</evidence>
<protein>
    <submittedName>
        <fullName evidence="2">Uncharacterized protein</fullName>
    </submittedName>
</protein>
<feature type="region of interest" description="Disordered" evidence="1">
    <location>
        <begin position="1"/>
        <end position="37"/>
    </location>
</feature>
<sequence length="147" mass="15955">MTFLKKASTFNQKPKVGTVTTSPVIPQKRKSDAVPTQQAEEKFKVLEVRVNELGRDLENGKEIGKKQYYHDLSDDVYTTLSKLPYIDFAILGAKAAKTADAFRAMLPTETPELGGNLFPEDAKNANAEEVANGAASKVADDPSTPAP</sequence>
<keyword evidence="3" id="KW-1185">Reference proteome</keyword>
<reference evidence="2" key="1">
    <citation type="submission" date="2018-11" db="EMBL/GenBank/DDBJ databases">
        <authorList>
            <person name="Grassa J C."/>
        </authorList>
    </citation>
    <scope>NUCLEOTIDE SEQUENCE [LARGE SCALE GENOMIC DNA]</scope>
</reference>
<dbReference type="AlphaFoldDB" id="A0A803P3M5"/>
<organism evidence="2 3">
    <name type="scientific">Cannabis sativa</name>
    <name type="common">Hemp</name>
    <name type="synonym">Marijuana</name>
    <dbReference type="NCBI Taxonomy" id="3483"/>
    <lineage>
        <taxon>Eukaryota</taxon>
        <taxon>Viridiplantae</taxon>
        <taxon>Streptophyta</taxon>
        <taxon>Embryophyta</taxon>
        <taxon>Tracheophyta</taxon>
        <taxon>Spermatophyta</taxon>
        <taxon>Magnoliopsida</taxon>
        <taxon>eudicotyledons</taxon>
        <taxon>Gunneridae</taxon>
        <taxon>Pentapetalae</taxon>
        <taxon>rosids</taxon>
        <taxon>fabids</taxon>
        <taxon>Rosales</taxon>
        <taxon>Cannabaceae</taxon>
        <taxon>Cannabis</taxon>
    </lineage>
</organism>